<feature type="domain" description="CMP/dCMP-type deaminase" evidence="15">
    <location>
        <begin position="7"/>
        <end position="115"/>
    </location>
</feature>
<sequence>MSKQNLSADQLFIRRAIELAARSPQADPNPRVGCVLVRDGKVLGEGWHKGAGTDHAEVAALKDAGDASGATAYVSLEPCNHTGRTGPCAQALIRAGVKRVRFAQPDPNPDATGGAETLRGAGVDVQGGLLAEEATRLNRYWTFSYLEGRPFVTWKVAATLDGRTAATDGTSQWITGESARADVHERRASAGAIAVGTGTVLADNPRLTTRHPDGSLAKRQPIRVVFGAREIPKNFNVYSDEAPTLFATQGIRAGLAKLSARGVHHLWLEGGANLAASFVREGLVDEVVCYLSGSLLGAGKPLIGDLGISTMADIKRLHITHVEQLDDDCLIILKPTDRKPCSPES</sequence>
<keyword evidence="11 14" id="KW-0862">Zinc</keyword>
<feature type="binding site" evidence="13">
    <location>
        <position position="157"/>
    </location>
    <ligand>
        <name>NADP(+)</name>
        <dbReference type="ChEBI" id="CHEBI:58349"/>
    </ligand>
</feature>
<dbReference type="PANTHER" id="PTHR38011">
    <property type="entry name" value="DIHYDROFOLATE REDUCTASE FAMILY PROTEIN (AFU_ORTHOLOGUE AFUA_8G06820)"/>
    <property type="match status" value="1"/>
</dbReference>
<keyword evidence="11 14" id="KW-0479">Metal-binding</keyword>
<feature type="binding site" evidence="13">
    <location>
        <begin position="271"/>
        <end position="277"/>
    </location>
    <ligand>
        <name>NADP(+)</name>
        <dbReference type="ChEBI" id="CHEBI:58349"/>
    </ligand>
</feature>
<evidence type="ECO:0000256" key="7">
    <source>
        <dbReference type="ARBA" id="ARBA00023002"/>
    </source>
</evidence>
<dbReference type="InterPro" id="IPR016193">
    <property type="entry name" value="Cytidine_deaminase-like"/>
</dbReference>
<evidence type="ECO:0000256" key="9">
    <source>
        <dbReference type="ARBA" id="ARBA00049861"/>
    </source>
</evidence>
<dbReference type="InterPro" id="IPR002125">
    <property type="entry name" value="CMP_dCMP_dom"/>
</dbReference>
<dbReference type="SUPFAM" id="SSF53927">
    <property type="entry name" value="Cytidine deaminase-like"/>
    <property type="match status" value="1"/>
</dbReference>
<dbReference type="Pfam" id="PF01872">
    <property type="entry name" value="RibD_C"/>
    <property type="match status" value="1"/>
</dbReference>
<evidence type="ECO:0000256" key="10">
    <source>
        <dbReference type="ARBA" id="ARBA00049886"/>
    </source>
</evidence>
<feature type="binding site" evidence="14">
    <location>
        <position position="79"/>
    </location>
    <ligand>
        <name>Zn(2+)</name>
        <dbReference type="ChEBI" id="CHEBI:29105"/>
        <note>catalytic</note>
    </ligand>
</feature>
<keyword evidence="8" id="KW-0511">Multifunctional enzyme</keyword>
<evidence type="ECO:0000256" key="3">
    <source>
        <dbReference type="ARBA" id="ARBA00004910"/>
    </source>
</evidence>
<feature type="binding site" evidence="13">
    <location>
        <position position="173"/>
    </location>
    <ligand>
        <name>NADP(+)</name>
        <dbReference type="ChEBI" id="CHEBI:58349"/>
    </ligand>
</feature>
<comment type="catalytic activity">
    <reaction evidence="9 11">
        <text>5-amino-6-(5-phospho-D-ribitylamino)uracil + NADP(+) = 5-amino-6-(5-phospho-D-ribosylamino)uracil + NADPH + H(+)</text>
        <dbReference type="Rhea" id="RHEA:17845"/>
        <dbReference type="ChEBI" id="CHEBI:15378"/>
        <dbReference type="ChEBI" id="CHEBI:57783"/>
        <dbReference type="ChEBI" id="CHEBI:58349"/>
        <dbReference type="ChEBI" id="CHEBI:58421"/>
        <dbReference type="ChEBI" id="CHEBI:58453"/>
        <dbReference type="EC" id="1.1.1.193"/>
    </reaction>
</comment>
<dbReference type="SUPFAM" id="SSF53597">
    <property type="entry name" value="Dihydrofolate reductase-like"/>
    <property type="match status" value="1"/>
</dbReference>
<dbReference type="EC" id="1.1.1.193" evidence="11"/>
<protein>
    <recommendedName>
        <fullName evidence="11">Riboflavin biosynthesis protein RibD</fullName>
    </recommendedName>
    <domain>
        <recommendedName>
            <fullName evidence="11">Diaminohydroxyphosphoribosylaminopyrimidine deaminase</fullName>
            <shortName evidence="11">DRAP deaminase</shortName>
            <ecNumber evidence="11">3.5.4.26</ecNumber>
        </recommendedName>
        <alternativeName>
            <fullName evidence="11">Riboflavin-specific deaminase</fullName>
        </alternativeName>
    </domain>
    <domain>
        <recommendedName>
            <fullName evidence="11">5-amino-6-(5-phosphoribosylamino)uracil reductase</fullName>
            <ecNumber evidence="11">1.1.1.193</ecNumber>
        </recommendedName>
        <alternativeName>
            <fullName evidence="11">HTP reductase</fullName>
        </alternativeName>
    </domain>
</protein>
<dbReference type="PIRSF" id="PIRSF006769">
    <property type="entry name" value="RibD"/>
    <property type="match status" value="1"/>
</dbReference>
<dbReference type="STRING" id="883161.HMPREF9306_01847"/>
<feature type="binding site" evidence="13">
    <location>
        <position position="187"/>
    </location>
    <ligand>
        <name>substrate</name>
    </ligand>
</feature>
<comment type="catalytic activity">
    <reaction evidence="10 11">
        <text>2,5-diamino-6-hydroxy-4-(5-phosphoribosylamino)-pyrimidine + H2O + H(+) = 5-amino-6-(5-phospho-D-ribosylamino)uracil + NH4(+)</text>
        <dbReference type="Rhea" id="RHEA:21868"/>
        <dbReference type="ChEBI" id="CHEBI:15377"/>
        <dbReference type="ChEBI" id="CHEBI:15378"/>
        <dbReference type="ChEBI" id="CHEBI:28938"/>
        <dbReference type="ChEBI" id="CHEBI:58453"/>
        <dbReference type="ChEBI" id="CHEBI:58614"/>
        <dbReference type="EC" id="3.5.4.26"/>
    </reaction>
</comment>
<dbReference type="NCBIfam" id="TIGR00326">
    <property type="entry name" value="eubact_ribD"/>
    <property type="match status" value="1"/>
</dbReference>
<evidence type="ECO:0000256" key="13">
    <source>
        <dbReference type="PIRSR" id="PIRSR006769-2"/>
    </source>
</evidence>
<dbReference type="InterPro" id="IPR004794">
    <property type="entry name" value="Eubact_RibD"/>
</dbReference>
<evidence type="ECO:0000256" key="12">
    <source>
        <dbReference type="PIRSR" id="PIRSR006769-1"/>
    </source>
</evidence>
<feature type="binding site" evidence="14">
    <location>
        <position position="88"/>
    </location>
    <ligand>
        <name>Zn(2+)</name>
        <dbReference type="ChEBI" id="CHEBI:29105"/>
        <note>catalytic</note>
    </ligand>
</feature>
<dbReference type="HOGENOM" id="CLU_036590_1_0_11"/>
<evidence type="ECO:0000256" key="8">
    <source>
        <dbReference type="ARBA" id="ARBA00023268"/>
    </source>
</evidence>
<evidence type="ECO:0000256" key="5">
    <source>
        <dbReference type="ARBA" id="ARBA00007417"/>
    </source>
</evidence>
<dbReference type="EC" id="3.5.4.26" evidence="11"/>
<gene>
    <name evidence="16" type="ORF">HMPREF9306_01847</name>
</gene>
<dbReference type="GO" id="GO:0009231">
    <property type="term" value="P:riboflavin biosynthetic process"/>
    <property type="evidence" value="ECO:0007669"/>
    <property type="project" value="UniProtKB-UniPathway"/>
</dbReference>
<name>S2VXR1_9ACTN</name>
<dbReference type="UniPathway" id="UPA00275">
    <property type="reaction ID" value="UER00401"/>
</dbReference>
<dbReference type="PATRIC" id="fig|883161.3.peg.1834"/>
<dbReference type="PANTHER" id="PTHR38011:SF7">
    <property type="entry name" value="2,5-DIAMINO-6-RIBOSYLAMINO-4(3H)-PYRIMIDINONE 5'-PHOSPHATE REDUCTASE"/>
    <property type="match status" value="1"/>
</dbReference>
<evidence type="ECO:0000256" key="2">
    <source>
        <dbReference type="ARBA" id="ARBA00004882"/>
    </source>
</evidence>
<evidence type="ECO:0000256" key="6">
    <source>
        <dbReference type="ARBA" id="ARBA00022857"/>
    </source>
</evidence>
<dbReference type="InterPro" id="IPR050765">
    <property type="entry name" value="Riboflavin_Biosynth_HTPR"/>
</dbReference>
<evidence type="ECO:0000256" key="4">
    <source>
        <dbReference type="ARBA" id="ARBA00005259"/>
    </source>
</evidence>
<feature type="binding site" evidence="13">
    <location>
        <position position="203"/>
    </location>
    <ligand>
        <name>substrate</name>
    </ligand>
</feature>
<keyword evidence="11" id="KW-0378">Hydrolase</keyword>
<dbReference type="Pfam" id="PF00383">
    <property type="entry name" value="dCMP_cyt_deam_1"/>
    <property type="match status" value="1"/>
</dbReference>
<dbReference type="Proteomes" id="UP000014417">
    <property type="component" value="Unassembled WGS sequence"/>
</dbReference>
<comment type="cofactor">
    <cofactor evidence="11 14">
        <name>Zn(2+)</name>
        <dbReference type="ChEBI" id="CHEBI:29105"/>
    </cofactor>
    <text evidence="11 14">Binds 1 zinc ion.</text>
</comment>
<comment type="function">
    <text evidence="1 11">Converts 2,5-diamino-6-(ribosylamino)-4(3h)-pyrimidinone 5'-phosphate into 5-amino-6-(ribosylamino)-2,4(1h,3h)-pyrimidinedione 5'-phosphate.</text>
</comment>
<dbReference type="InterPro" id="IPR002734">
    <property type="entry name" value="RibDG_C"/>
</dbReference>
<evidence type="ECO:0000313" key="17">
    <source>
        <dbReference type="Proteomes" id="UP000014417"/>
    </source>
</evidence>
<dbReference type="PROSITE" id="PS51747">
    <property type="entry name" value="CYT_DCMP_DEAMINASES_2"/>
    <property type="match status" value="1"/>
</dbReference>
<dbReference type="Gene3D" id="3.40.430.10">
    <property type="entry name" value="Dihydrofolate Reductase, subunit A"/>
    <property type="match status" value="2"/>
</dbReference>
<feature type="binding site" evidence="13">
    <location>
        <position position="210"/>
    </location>
    <ligand>
        <name>substrate</name>
    </ligand>
</feature>
<dbReference type="GO" id="GO:0046872">
    <property type="term" value="F:metal ion binding"/>
    <property type="evidence" value="ECO:0007669"/>
    <property type="project" value="UniProtKB-KW"/>
</dbReference>
<comment type="similarity">
    <text evidence="4 11">In the N-terminal section; belongs to the cytidine and deoxycytidylate deaminase family.</text>
</comment>
<reference evidence="16 17" key="1">
    <citation type="submission" date="2013-04" db="EMBL/GenBank/DDBJ databases">
        <title>The Genome Sequence of Propionimicrobium lymphophilum ACS-093-V-SCH5.</title>
        <authorList>
            <consortium name="The Broad Institute Genomics Platform"/>
            <person name="Earl A."/>
            <person name="Ward D."/>
            <person name="Feldgarden M."/>
            <person name="Gevers D."/>
            <person name="Saerens B."/>
            <person name="Vaneechoutte M."/>
            <person name="Walker B."/>
            <person name="Young S."/>
            <person name="Zeng Q."/>
            <person name="Gargeya S."/>
            <person name="Fitzgerald M."/>
            <person name="Haas B."/>
            <person name="Abouelleil A."/>
            <person name="Allen A.W."/>
            <person name="Alvarado L."/>
            <person name="Arachchi H.M."/>
            <person name="Berlin A.M."/>
            <person name="Chapman S.B."/>
            <person name="Gainer-Dewar J."/>
            <person name="Goldberg J."/>
            <person name="Griggs A."/>
            <person name="Gujja S."/>
            <person name="Hansen M."/>
            <person name="Howarth C."/>
            <person name="Imamovic A."/>
            <person name="Ireland A."/>
            <person name="Larimer J."/>
            <person name="McCowan C."/>
            <person name="Murphy C."/>
            <person name="Pearson M."/>
            <person name="Poon T.W."/>
            <person name="Priest M."/>
            <person name="Roberts A."/>
            <person name="Saif S."/>
            <person name="Shea T."/>
            <person name="Sisk P."/>
            <person name="Sykes S."/>
            <person name="Wortman J."/>
            <person name="Nusbaum C."/>
            <person name="Birren B."/>
        </authorList>
    </citation>
    <scope>NUCLEOTIDE SEQUENCE [LARGE SCALE GENOMIC DNA]</scope>
    <source>
        <strain evidence="16 17">ACS-093-V-SCH5</strain>
    </source>
</reference>
<feature type="binding site" evidence="14">
    <location>
        <position position="55"/>
    </location>
    <ligand>
        <name>Zn(2+)</name>
        <dbReference type="ChEBI" id="CHEBI:29105"/>
        <note>catalytic</note>
    </ligand>
</feature>
<dbReference type="OrthoDB" id="9800865at2"/>
<evidence type="ECO:0000313" key="16">
    <source>
        <dbReference type="EMBL" id="EPD32278.1"/>
    </source>
</evidence>
<dbReference type="GO" id="GO:0008703">
    <property type="term" value="F:5-amino-6-(5-phosphoribosylamino)uracil reductase activity"/>
    <property type="evidence" value="ECO:0007669"/>
    <property type="project" value="UniProtKB-EC"/>
</dbReference>
<dbReference type="GO" id="GO:0008835">
    <property type="term" value="F:diaminohydroxyphosphoribosylaminopyrimidine deaminase activity"/>
    <property type="evidence" value="ECO:0007669"/>
    <property type="project" value="UniProtKB-EC"/>
</dbReference>
<comment type="similarity">
    <text evidence="5 11">In the C-terminal section; belongs to the HTP reductase family.</text>
</comment>
<comment type="caution">
    <text evidence="16">The sequence shown here is derived from an EMBL/GenBank/DDBJ whole genome shotgun (WGS) entry which is preliminary data.</text>
</comment>
<evidence type="ECO:0000259" key="15">
    <source>
        <dbReference type="PROSITE" id="PS51747"/>
    </source>
</evidence>
<feature type="binding site" evidence="13">
    <location>
        <position position="199"/>
    </location>
    <ligand>
        <name>NADP(+)</name>
        <dbReference type="ChEBI" id="CHEBI:58349"/>
    </ligand>
</feature>
<feature type="binding site" evidence="13">
    <location>
        <position position="207"/>
    </location>
    <ligand>
        <name>substrate</name>
    </ligand>
</feature>
<dbReference type="InterPro" id="IPR024072">
    <property type="entry name" value="DHFR-like_dom_sf"/>
</dbReference>
<keyword evidence="17" id="KW-1185">Reference proteome</keyword>
<keyword evidence="6 11" id="KW-0521">NADP</keyword>
<proteinExistence type="inferred from homology"/>
<dbReference type="CDD" id="cd01284">
    <property type="entry name" value="Riboflavin_deaminase-reductase"/>
    <property type="match status" value="1"/>
</dbReference>
<dbReference type="EMBL" id="AGZR01000009">
    <property type="protein sequence ID" value="EPD32278.1"/>
    <property type="molecule type" value="Genomic_DNA"/>
</dbReference>
<keyword evidence="11" id="KW-0686">Riboflavin biosynthesis</keyword>
<keyword evidence="7 11" id="KW-0560">Oxidoreductase</keyword>
<feature type="active site" description="Proton donor" evidence="12">
    <location>
        <position position="57"/>
    </location>
</feature>
<dbReference type="Gene3D" id="3.40.140.10">
    <property type="entry name" value="Cytidine Deaminase, domain 2"/>
    <property type="match status" value="1"/>
</dbReference>
<dbReference type="RefSeq" id="WP_016456653.1">
    <property type="nucleotide sequence ID" value="NZ_KE150269.1"/>
</dbReference>
<evidence type="ECO:0000256" key="11">
    <source>
        <dbReference type="PIRNR" id="PIRNR006769"/>
    </source>
</evidence>
<feature type="binding site" evidence="13">
    <location>
        <position position="171"/>
    </location>
    <ligand>
        <name>substrate</name>
    </ligand>
</feature>
<dbReference type="AlphaFoldDB" id="S2VXR1"/>
<accession>S2VXR1</accession>
<organism evidence="16 17">
    <name type="scientific">Propionimicrobium lymphophilum ACS-093-V-SCH5</name>
    <dbReference type="NCBI Taxonomy" id="883161"/>
    <lineage>
        <taxon>Bacteria</taxon>
        <taxon>Bacillati</taxon>
        <taxon>Actinomycetota</taxon>
        <taxon>Actinomycetes</taxon>
        <taxon>Propionibacteriales</taxon>
        <taxon>Propionibacteriaceae</taxon>
        <taxon>Propionimicrobium</taxon>
    </lineage>
</organism>
<comment type="pathway">
    <text evidence="3 11">Cofactor biosynthesis; riboflavin biosynthesis; 5-amino-6-(D-ribitylamino)uracil from GTP: step 3/4.</text>
</comment>
<feature type="binding site" evidence="13">
    <location>
        <position position="269"/>
    </location>
    <ligand>
        <name>substrate</name>
    </ligand>
</feature>
<comment type="pathway">
    <text evidence="2 11">Cofactor biosynthesis; riboflavin biosynthesis; 5-amino-6-(D-ribitylamino)uracil from GTP: step 2/4.</text>
</comment>
<evidence type="ECO:0000256" key="14">
    <source>
        <dbReference type="PIRSR" id="PIRSR006769-3"/>
    </source>
</evidence>
<evidence type="ECO:0000256" key="1">
    <source>
        <dbReference type="ARBA" id="ARBA00002151"/>
    </source>
</evidence>